<proteinExistence type="predicted"/>
<keyword evidence="2" id="KW-1185">Reference proteome</keyword>
<gene>
    <name evidence="1" type="ORF">Csa_1G535810</name>
</gene>
<reference evidence="1 2" key="4">
    <citation type="journal article" date="2011" name="BMC Genomics">
        <title>RNA-Seq improves annotation of protein-coding genes in the cucumber genome.</title>
        <authorList>
            <person name="Li Z."/>
            <person name="Zhang Z."/>
            <person name="Yan P."/>
            <person name="Huang S."/>
            <person name="Fei Z."/>
            <person name="Lin K."/>
        </authorList>
    </citation>
    <scope>NUCLEOTIDE SEQUENCE [LARGE SCALE GENOMIC DNA]</scope>
    <source>
        <strain evidence="2">cv. 9930</strain>
    </source>
</reference>
<dbReference type="EMBL" id="CM002922">
    <property type="protein sequence ID" value="KGN65877.1"/>
    <property type="molecule type" value="Genomic_DNA"/>
</dbReference>
<sequence length="96" mass="11454">MVKIERQRRVRDGGDGGDLRLGETEGLRFEIGLRRRQVDRSRVGSKMLEEMDAQRRWTELRRRRCQRCCEERGRVREVNCLVRSVARGRAVREIEI</sequence>
<reference evidence="1 2" key="1">
    <citation type="journal article" date="2009" name="Nat. Genet.">
        <title>The genome of the cucumber, Cucumis sativus L.</title>
        <authorList>
            <person name="Huang S."/>
            <person name="Li R."/>
            <person name="Zhang Z."/>
            <person name="Li L."/>
            <person name="Gu X."/>
            <person name="Fan W."/>
            <person name="Lucas W.J."/>
            <person name="Wang X."/>
            <person name="Xie B."/>
            <person name="Ni P."/>
            <person name="Ren Y."/>
            <person name="Zhu H."/>
            <person name="Li J."/>
            <person name="Lin K."/>
            <person name="Jin W."/>
            <person name="Fei Z."/>
            <person name="Li G."/>
            <person name="Staub J."/>
            <person name="Kilian A."/>
            <person name="van der Vossen E.A."/>
            <person name="Wu Y."/>
            <person name="Guo J."/>
            <person name="He J."/>
            <person name="Jia Z."/>
            <person name="Ren Y."/>
            <person name="Tian G."/>
            <person name="Lu Y."/>
            <person name="Ruan J."/>
            <person name="Qian W."/>
            <person name="Wang M."/>
            <person name="Huang Q."/>
            <person name="Li B."/>
            <person name="Xuan Z."/>
            <person name="Cao J."/>
            <person name="Asan"/>
            <person name="Wu Z."/>
            <person name="Zhang J."/>
            <person name="Cai Q."/>
            <person name="Bai Y."/>
            <person name="Zhao B."/>
            <person name="Han Y."/>
            <person name="Li Y."/>
            <person name="Li X."/>
            <person name="Wang S."/>
            <person name="Shi Q."/>
            <person name="Liu S."/>
            <person name="Cho W.K."/>
            <person name="Kim J.Y."/>
            <person name="Xu Y."/>
            <person name="Heller-Uszynska K."/>
            <person name="Miao H."/>
            <person name="Cheng Z."/>
            <person name="Zhang S."/>
            <person name="Wu J."/>
            <person name="Yang Y."/>
            <person name="Kang H."/>
            <person name="Li M."/>
            <person name="Liang H."/>
            <person name="Ren X."/>
            <person name="Shi Z."/>
            <person name="Wen M."/>
            <person name="Jian M."/>
            <person name="Yang H."/>
            <person name="Zhang G."/>
            <person name="Yang Z."/>
            <person name="Chen R."/>
            <person name="Liu S."/>
            <person name="Li J."/>
            <person name="Ma L."/>
            <person name="Liu H."/>
            <person name="Zhou Y."/>
            <person name="Zhao J."/>
            <person name="Fang X."/>
            <person name="Li G."/>
            <person name="Fang L."/>
            <person name="Li Y."/>
            <person name="Liu D."/>
            <person name="Zheng H."/>
            <person name="Zhang Y."/>
            <person name="Qin N."/>
            <person name="Li Z."/>
            <person name="Yang G."/>
            <person name="Yang S."/>
            <person name="Bolund L."/>
            <person name="Kristiansen K."/>
            <person name="Zheng H."/>
            <person name="Li S."/>
            <person name="Zhang X."/>
            <person name="Yang H."/>
            <person name="Wang J."/>
            <person name="Sun R."/>
            <person name="Zhang B."/>
            <person name="Jiang S."/>
            <person name="Wang J."/>
            <person name="Du Y."/>
            <person name="Li S."/>
        </authorList>
    </citation>
    <scope>NUCLEOTIDE SEQUENCE [LARGE SCALE GENOMIC DNA]</scope>
    <source>
        <strain evidence="2">cv. 9930</strain>
    </source>
</reference>
<dbReference type="Proteomes" id="UP000029981">
    <property type="component" value="Chromosome 1"/>
</dbReference>
<evidence type="ECO:0000313" key="1">
    <source>
        <dbReference type="EMBL" id="KGN65877.1"/>
    </source>
</evidence>
<reference evidence="1 2" key="3">
    <citation type="journal article" date="2010" name="BMC Genomics">
        <title>Transcriptome sequencing and comparative analysis of cucumber flowers with different sex types.</title>
        <authorList>
            <person name="Guo S."/>
            <person name="Zheng Y."/>
            <person name="Joung J.G."/>
            <person name="Liu S."/>
            <person name="Zhang Z."/>
            <person name="Crasta O.R."/>
            <person name="Sobral B.W."/>
            <person name="Xu Y."/>
            <person name="Huang S."/>
            <person name="Fei Z."/>
        </authorList>
    </citation>
    <scope>NUCLEOTIDE SEQUENCE [LARGE SCALE GENOMIC DNA]</scope>
    <source>
        <strain evidence="2">cv. 9930</strain>
    </source>
</reference>
<dbReference type="STRING" id="3659.A0A0A0LYF2"/>
<dbReference type="AlphaFoldDB" id="A0A0A0LYF2"/>
<organism evidence="1 2">
    <name type="scientific">Cucumis sativus</name>
    <name type="common">Cucumber</name>
    <dbReference type="NCBI Taxonomy" id="3659"/>
    <lineage>
        <taxon>Eukaryota</taxon>
        <taxon>Viridiplantae</taxon>
        <taxon>Streptophyta</taxon>
        <taxon>Embryophyta</taxon>
        <taxon>Tracheophyta</taxon>
        <taxon>Spermatophyta</taxon>
        <taxon>Magnoliopsida</taxon>
        <taxon>eudicotyledons</taxon>
        <taxon>Gunneridae</taxon>
        <taxon>Pentapetalae</taxon>
        <taxon>rosids</taxon>
        <taxon>fabids</taxon>
        <taxon>Cucurbitales</taxon>
        <taxon>Cucurbitaceae</taxon>
        <taxon>Benincaseae</taxon>
        <taxon>Cucumis</taxon>
    </lineage>
</organism>
<protein>
    <submittedName>
        <fullName evidence="1">Uncharacterized protein</fullName>
    </submittedName>
</protein>
<evidence type="ECO:0000313" key="2">
    <source>
        <dbReference type="Proteomes" id="UP000029981"/>
    </source>
</evidence>
<accession>A0A0A0LYF2</accession>
<name>A0A0A0LYF2_CUCSA</name>
<dbReference type="Gramene" id="KGN65877">
    <property type="protein sequence ID" value="KGN65877"/>
    <property type="gene ID" value="Csa_1G535810"/>
</dbReference>
<reference evidence="1 2" key="2">
    <citation type="journal article" date="2009" name="PLoS ONE">
        <title>An integrated genetic and cytogenetic map of the cucumber genome.</title>
        <authorList>
            <person name="Ren Y."/>
            <person name="Zhang Z."/>
            <person name="Liu J."/>
            <person name="Staub J.E."/>
            <person name="Han Y."/>
            <person name="Cheng Z."/>
            <person name="Li X."/>
            <person name="Lu J."/>
            <person name="Miao H."/>
            <person name="Kang H."/>
            <person name="Xie B."/>
            <person name="Gu X."/>
            <person name="Wang X."/>
            <person name="Du Y."/>
            <person name="Jin W."/>
            <person name="Huang S."/>
        </authorList>
    </citation>
    <scope>NUCLEOTIDE SEQUENCE [LARGE SCALE GENOMIC DNA]</scope>
    <source>
        <strain evidence="2">cv. 9930</strain>
    </source>
</reference>